<evidence type="ECO:0000256" key="3">
    <source>
        <dbReference type="RuleBase" id="RU003694"/>
    </source>
</evidence>
<proteinExistence type="inferred from homology"/>
<dbReference type="Proteomes" id="UP000678016">
    <property type="component" value="Chromosome"/>
</dbReference>
<evidence type="ECO:0000313" key="6">
    <source>
        <dbReference type="Proteomes" id="UP000678016"/>
    </source>
</evidence>
<dbReference type="Gene3D" id="3.40.47.10">
    <property type="match status" value="1"/>
</dbReference>
<evidence type="ECO:0000259" key="4">
    <source>
        <dbReference type="PROSITE" id="PS52004"/>
    </source>
</evidence>
<dbReference type="PANTHER" id="PTHR11712">
    <property type="entry name" value="POLYKETIDE SYNTHASE-RELATED"/>
    <property type="match status" value="1"/>
</dbReference>
<dbReference type="InterPro" id="IPR014030">
    <property type="entry name" value="Ketoacyl_synth_N"/>
</dbReference>
<dbReference type="Pfam" id="PF00109">
    <property type="entry name" value="ketoacyl-synt"/>
    <property type="match status" value="1"/>
</dbReference>
<dbReference type="InterPro" id="IPR014031">
    <property type="entry name" value="Ketoacyl_synth_C"/>
</dbReference>
<name>A0ABX8BXP4_9ACTN</name>
<protein>
    <submittedName>
        <fullName evidence="5">Polyketide beta-ketoacyl:ACP synthase</fullName>
    </submittedName>
</protein>
<dbReference type="RefSeq" id="WP_212640047.1">
    <property type="nucleotide sequence ID" value="NZ_CP074132.1"/>
</dbReference>
<evidence type="ECO:0000256" key="1">
    <source>
        <dbReference type="ARBA" id="ARBA00008467"/>
    </source>
</evidence>
<keyword evidence="2 3" id="KW-0808">Transferase</keyword>
<dbReference type="SMART" id="SM00825">
    <property type="entry name" value="PKS_KS"/>
    <property type="match status" value="1"/>
</dbReference>
<dbReference type="InterPro" id="IPR020841">
    <property type="entry name" value="PKS_Beta-ketoAc_synthase_dom"/>
</dbReference>
<sequence>MTSPLSDVRNVLVTGLGVTTAVGQGKEEFLSALLDGRHAFGHLRRPGRQAPVGPDAAGGGPAAFLGAEMGEPALPEDVSARDLRTMSLSSKAALATLDEAWREAGLENADPYRIGLVVGGSNVQQRELLLLRERYAERPEFLRPTYGLSFMDTDLCGICTQQFPIRGFAHTLGGASASGLLAVIQAVRAVQSGQVDVCVALGALMDLSYWECLAFRAMGAMGSHRWAHDPAQACRPFDRGHDGFVFGEACAAVVVEREGVRRHPKPYARFLGCGTALDGNRNPNPSLEGEIAVVEAALREAGLPPSAIDYVNPHGTGSPTGDDTELRALRSCGLTHARINATKSITGHGLTAAGAVEVVATLLQMGEQKLHPTRNLVDPLDEEFCWVGEKAEEQPFRTAVSLSMGFGGISSAVCLEKC</sequence>
<dbReference type="EMBL" id="CP074132">
    <property type="protein sequence ID" value="QUX26959.1"/>
    <property type="molecule type" value="Genomic_DNA"/>
</dbReference>
<dbReference type="NCBIfam" id="NF005490">
    <property type="entry name" value="PRK07103.1"/>
    <property type="match status" value="1"/>
</dbReference>
<feature type="domain" description="Ketosynthase family 3 (KS3)" evidence="4">
    <location>
        <begin position="8"/>
        <end position="417"/>
    </location>
</feature>
<reference evidence="6" key="1">
    <citation type="submission" date="2021-05" db="EMBL/GenBank/DDBJ databases">
        <title>Direct Submission.</title>
        <authorList>
            <person name="Li K."/>
            <person name="Gao J."/>
        </authorList>
    </citation>
    <scope>NUCLEOTIDE SEQUENCE [LARGE SCALE GENOMIC DNA]</scope>
    <source>
        <strain evidence="6">HDS12</strain>
    </source>
</reference>
<dbReference type="InterPro" id="IPR000794">
    <property type="entry name" value="Beta-ketoacyl_synthase"/>
</dbReference>
<dbReference type="SUPFAM" id="SSF53901">
    <property type="entry name" value="Thiolase-like"/>
    <property type="match status" value="2"/>
</dbReference>
<evidence type="ECO:0000256" key="2">
    <source>
        <dbReference type="ARBA" id="ARBA00022679"/>
    </source>
</evidence>
<comment type="similarity">
    <text evidence="1 3">Belongs to the thiolase-like superfamily. Beta-ketoacyl-ACP synthases family.</text>
</comment>
<dbReference type="Pfam" id="PF02801">
    <property type="entry name" value="Ketoacyl-synt_C"/>
    <property type="match status" value="1"/>
</dbReference>
<dbReference type="InterPro" id="IPR016039">
    <property type="entry name" value="Thiolase-like"/>
</dbReference>
<organism evidence="5 6">
    <name type="scientific">Nocardiopsis akebiae</name>
    <dbReference type="NCBI Taxonomy" id="2831968"/>
    <lineage>
        <taxon>Bacteria</taxon>
        <taxon>Bacillati</taxon>
        <taxon>Actinomycetota</taxon>
        <taxon>Actinomycetes</taxon>
        <taxon>Streptosporangiales</taxon>
        <taxon>Nocardiopsidaceae</taxon>
        <taxon>Nocardiopsis</taxon>
    </lineage>
</organism>
<dbReference type="PANTHER" id="PTHR11712:SF336">
    <property type="entry name" value="3-OXOACYL-[ACYL-CARRIER-PROTEIN] SYNTHASE, MITOCHONDRIAL"/>
    <property type="match status" value="1"/>
</dbReference>
<accession>A0ABX8BXP4</accession>
<keyword evidence="6" id="KW-1185">Reference proteome</keyword>
<evidence type="ECO:0000313" key="5">
    <source>
        <dbReference type="EMBL" id="QUX26959.1"/>
    </source>
</evidence>
<dbReference type="PROSITE" id="PS52004">
    <property type="entry name" value="KS3_2"/>
    <property type="match status" value="1"/>
</dbReference>
<dbReference type="CDD" id="cd00834">
    <property type="entry name" value="KAS_I_II"/>
    <property type="match status" value="1"/>
</dbReference>
<gene>
    <name evidence="5" type="ORF">KGD83_16490</name>
</gene>